<feature type="region of interest" description="Disordered" evidence="1">
    <location>
        <begin position="69"/>
        <end position="104"/>
    </location>
</feature>
<evidence type="ECO:0000256" key="1">
    <source>
        <dbReference type="SAM" id="MobiDB-lite"/>
    </source>
</evidence>
<reference evidence="2" key="1">
    <citation type="submission" date="2020-06" db="EMBL/GenBank/DDBJ databases">
        <authorList>
            <person name="Li T."/>
            <person name="Hu X."/>
            <person name="Zhang T."/>
            <person name="Song X."/>
            <person name="Zhang H."/>
            <person name="Dai N."/>
            <person name="Sheng W."/>
            <person name="Hou X."/>
            <person name="Wei L."/>
        </authorList>
    </citation>
    <scope>NUCLEOTIDE SEQUENCE</scope>
    <source>
        <strain evidence="2">G02</strain>
        <tissue evidence="2">Leaf</tissue>
    </source>
</reference>
<protein>
    <submittedName>
        <fullName evidence="2">Uncharacterized protein</fullName>
    </submittedName>
</protein>
<evidence type="ECO:0000313" key="2">
    <source>
        <dbReference type="EMBL" id="KAL0301798.1"/>
    </source>
</evidence>
<gene>
    <name evidence="2" type="ORF">Sradi_6456600</name>
</gene>
<comment type="caution">
    <text evidence="2">The sequence shown here is derived from an EMBL/GenBank/DDBJ whole genome shotgun (WGS) entry which is preliminary data.</text>
</comment>
<accession>A0AAW2K633</accession>
<reference evidence="2" key="2">
    <citation type="journal article" date="2024" name="Plant">
        <title>Genomic evolution and insights into agronomic trait innovations of Sesamum species.</title>
        <authorList>
            <person name="Miao H."/>
            <person name="Wang L."/>
            <person name="Qu L."/>
            <person name="Liu H."/>
            <person name="Sun Y."/>
            <person name="Le M."/>
            <person name="Wang Q."/>
            <person name="Wei S."/>
            <person name="Zheng Y."/>
            <person name="Lin W."/>
            <person name="Duan Y."/>
            <person name="Cao H."/>
            <person name="Xiong S."/>
            <person name="Wang X."/>
            <person name="Wei L."/>
            <person name="Li C."/>
            <person name="Ma Q."/>
            <person name="Ju M."/>
            <person name="Zhao R."/>
            <person name="Li G."/>
            <person name="Mu C."/>
            <person name="Tian Q."/>
            <person name="Mei H."/>
            <person name="Zhang T."/>
            <person name="Gao T."/>
            <person name="Zhang H."/>
        </authorList>
    </citation>
    <scope>NUCLEOTIDE SEQUENCE</scope>
    <source>
        <strain evidence="2">G02</strain>
    </source>
</reference>
<dbReference type="AlphaFoldDB" id="A0AAW2K633"/>
<sequence>MMMVEKERLFQWPRKTRDTPAKKFSNRYCRFHKDKGHDMEECYQLKDEIERLVWQGYFKELILEGKAEERKKHKRKGGTDQIRREIEKDSEATRYSKGEKKRMRPQRGSYILYQVGLQEETPLELE</sequence>
<feature type="compositionally biased region" description="Basic and acidic residues" evidence="1">
    <location>
        <begin position="77"/>
        <end position="98"/>
    </location>
</feature>
<name>A0AAW2K633_SESRA</name>
<dbReference type="EMBL" id="JACGWJ010000030">
    <property type="protein sequence ID" value="KAL0301798.1"/>
    <property type="molecule type" value="Genomic_DNA"/>
</dbReference>
<proteinExistence type="predicted"/>
<organism evidence="2">
    <name type="scientific">Sesamum radiatum</name>
    <name type="common">Black benniseed</name>
    <dbReference type="NCBI Taxonomy" id="300843"/>
    <lineage>
        <taxon>Eukaryota</taxon>
        <taxon>Viridiplantae</taxon>
        <taxon>Streptophyta</taxon>
        <taxon>Embryophyta</taxon>
        <taxon>Tracheophyta</taxon>
        <taxon>Spermatophyta</taxon>
        <taxon>Magnoliopsida</taxon>
        <taxon>eudicotyledons</taxon>
        <taxon>Gunneridae</taxon>
        <taxon>Pentapetalae</taxon>
        <taxon>asterids</taxon>
        <taxon>lamiids</taxon>
        <taxon>Lamiales</taxon>
        <taxon>Pedaliaceae</taxon>
        <taxon>Sesamum</taxon>
    </lineage>
</organism>